<organism evidence="4 5">
    <name type="scientific">Trematosphaeria pertusa</name>
    <dbReference type="NCBI Taxonomy" id="390896"/>
    <lineage>
        <taxon>Eukaryota</taxon>
        <taxon>Fungi</taxon>
        <taxon>Dikarya</taxon>
        <taxon>Ascomycota</taxon>
        <taxon>Pezizomycotina</taxon>
        <taxon>Dothideomycetes</taxon>
        <taxon>Pleosporomycetidae</taxon>
        <taxon>Pleosporales</taxon>
        <taxon>Massarineae</taxon>
        <taxon>Trematosphaeriaceae</taxon>
        <taxon>Trematosphaeria</taxon>
    </lineage>
</organism>
<evidence type="ECO:0000259" key="3">
    <source>
        <dbReference type="Pfam" id="PF25422"/>
    </source>
</evidence>
<feature type="compositionally biased region" description="Basic and acidic residues" evidence="1">
    <location>
        <begin position="1351"/>
        <end position="1365"/>
    </location>
</feature>
<feature type="region of interest" description="Disordered" evidence="1">
    <location>
        <begin position="313"/>
        <end position="349"/>
    </location>
</feature>
<feature type="region of interest" description="Disordered" evidence="1">
    <location>
        <begin position="1449"/>
        <end position="1473"/>
    </location>
</feature>
<evidence type="ECO:0000313" key="4">
    <source>
        <dbReference type="EMBL" id="KAF2252932.1"/>
    </source>
</evidence>
<feature type="domain" description="F-box" evidence="2">
    <location>
        <begin position="69"/>
        <end position="104"/>
    </location>
</feature>
<feature type="region of interest" description="Disordered" evidence="1">
    <location>
        <begin position="1"/>
        <end position="58"/>
    </location>
</feature>
<dbReference type="OrthoDB" id="2322499at2759"/>
<evidence type="ECO:0000313" key="5">
    <source>
        <dbReference type="Proteomes" id="UP000800094"/>
    </source>
</evidence>
<feature type="domain" description="DUF7892" evidence="3">
    <location>
        <begin position="823"/>
        <end position="982"/>
    </location>
</feature>
<feature type="compositionally biased region" description="Low complexity" evidence="1">
    <location>
        <begin position="1258"/>
        <end position="1269"/>
    </location>
</feature>
<dbReference type="CDD" id="cd09917">
    <property type="entry name" value="F-box_SF"/>
    <property type="match status" value="1"/>
</dbReference>
<dbReference type="RefSeq" id="XP_033687936.1">
    <property type="nucleotide sequence ID" value="XM_033823259.1"/>
</dbReference>
<feature type="region of interest" description="Disordered" evidence="1">
    <location>
        <begin position="1191"/>
        <end position="1396"/>
    </location>
</feature>
<feature type="compositionally biased region" description="Low complexity" evidence="1">
    <location>
        <begin position="314"/>
        <end position="327"/>
    </location>
</feature>
<feature type="compositionally biased region" description="Basic and acidic residues" evidence="1">
    <location>
        <begin position="40"/>
        <end position="53"/>
    </location>
</feature>
<feature type="compositionally biased region" description="Basic and acidic residues" evidence="1">
    <location>
        <begin position="1373"/>
        <end position="1387"/>
    </location>
</feature>
<feature type="region of interest" description="Disordered" evidence="1">
    <location>
        <begin position="785"/>
        <end position="818"/>
    </location>
</feature>
<dbReference type="InterPro" id="IPR001810">
    <property type="entry name" value="F-box_dom"/>
</dbReference>
<dbReference type="Pfam" id="PF00646">
    <property type="entry name" value="F-box"/>
    <property type="match status" value="1"/>
</dbReference>
<evidence type="ECO:0000256" key="1">
    <source>
        <dbReference type="SAM" id="MobiDB-lite"/>
    </source>
</evidence>
<reference evidence="4" key="1">
    <citation type="journal article" date="2020" name="Stud. Mycol.">
        <title>101 Dothideomycetes genomes: a test case for predicting lifestyles and emergence of pathogens.</title>
        <authorList>
            <person name="Haridas S."/>
            <person name="Albert R."/>
            <person name="Binder M."/>
            <person name="Bloem J."/>
            <person name="Labutti K."/>
            <person name="Salamov A."/>
            <person name="Andreopoulos B."/>
            <person name="Baker S."/>
            <person name="Barry K."/>
            <person name="Bills G."/>
            <person name="Bluhm B."/>
            <person name="Cannon C."/>
            <person name="Castanera R."/>
            <person name="Culley D."/>
            <person name="Daum C."/>
            <person name="Ezra D."/>
            <person name="Gonzalez J."/>
            <person name="Henrissat B."/>
            <person name="Kuo A."/>
            <person name="Liang C."/>
            <person name="Lipzen A."/>
            <person name="Lutzoni F."/>
            <person name="Magnuson J."/>
            <person name="Mondo S."/>
            <person name="Nolan M."/>
            <person name="Ohm R."/>
            <person name="Pangilinan J."/>
            <person name="Park H.-J."/>
            <person name="Ramirez L."/>
            <person name="Alfaro M."/>
            <person name="Sun H."/>
            <person name="Tritt A."/>
            <person name="Yoshinaga Y."/>
            <person name="Zwiers L.-H."/>
            <person name="Turgeon B."/>
            <person name="Goodwin S."/>
            <person name="Spatafora J."/>
            <person name="Crous P."/>
            <person name="Grigoriev I."/>
        </authorList>
    </citation>
    <scope>NUCLEOTIDE SEQUENCE</scope>
    <source>
        <strain evidence="4">CBS 122368</strain>
    </source>
</reference>
<dbReference type="EMBL" id="ML987191">
    <property type="protein sequence ID" value="KAF2252932.1"/>
    <property type="molecule type" value="Genomic_DNA"/>
</dbReference>
<feature type="compositionally biased region" description="Basic residues" evidence="1">
    <location>
        <begin position="1306"/>
        <end position="1317"/>
    </location>
</feature>
<feature type="compositionally biased region" description="Pro residues" evidence="1">
    <location>
        <begin position="793"/>
        <end position="804"/>
    </location>
</feature>
<proteinExistence type="predicted"/>
<name>A0A6A6ISX4_9PLEO</name>
<gene>
    <name evidence="4" type="ORF">BU26DRAFT_418602</name>
</gene>
<feature type="region of interest" description="Disordered" evidence="1">
    <location>
        <begin position="494"/>
        <end position="522"/>
    </location>
</feature>
<evidence type="ECO:0000259" key="2">
    <source>
        <dbReference type="Pfam" id="PF00646"/>
    </source>
</evidence>
<feature type="region of interest" description="Disordered" evidence="1">
    <location>
        <begin position="1003"/>
        <end position="1093"/>
    </location>
</feature>
<dbReference type="GeneID" id="54576589"/>
<feature type="compositionally biased region" description="Basic and acidic residues" evidence="1">
    <location>
        <begin position="500"/>
        <end position="522"/>
    </location>
</feature>
<dbReference type="InterPro" id="IPR057214">
    <property type="entry name" value="DUF7892"/>
</dbReference>
<accession>A0A6A6ISX4</accession>
<sequence length="1546" mass="173676">MDERESSTASSVDFYESARNAGTPPQEPQNASSAPKRKAVHDAPAPEKRRKLDSPSPSSQCALKPCAGLPPAVWQHIFLSCSLFDLGRLLQVNRSFRSYLTDVPNVSLPNPESASLRLLKSESVWASARNALPVKPPKPLPGFSELQMCRLVWSTRCQFCARESSFTAGEKIWQKGPGATGVRTIWPFGVKACGPCLMAKCQTDASLLFSTASALRPALPYAFITNDHNYIPAYTLQAATTPAGVDIAKYYYREHVEDITKELHHALGLGSAAAEEWSKGLDARGNERMKAAEKWERWEVKYQWWSEHHEPKRAASAALSPAPTSLASHKEPSRSPTHQTPSPVIHAPIPASKYPLVSLPARGGSSILPRFNNAPPVPSLTAAAATSQYMHPRPPTVPQQYTPHPIPTGSVPPSQRNLHDANEAKASRKADIERRCQQMDPPIPPNILRHMDSFKAAIQISQPMTDFAWSVLQPRLLAQLPAAQQAEADHVSRLASLSRTTDRRHPDINSKEAKEVMDREWEESQRPIRDKLSAIADDFINQDWDHGRAVTYDNSPKFAVDLLVHVRRTFYVGFSKEEGATLPQQEADSEEGVESHGPKLVLENMKWVYDNKVKPLTEQYRKELFLCNGSGCEGNFRFYGFEGVIQHFGAKHTNAFSVGNVVVAWREAEWPEETPFHPDPISVKHAYHPTSTAAGHAGYGAYYGGYSRAGTSTPIVQSHLPQASPGPYHYGGHQNGPFAPPQVPTAGIPGYDYGQQFGTPLDTYPYQSMAPPGYGHQPGNSYLTSPVMSNPAIAPPPAGAPPAPGANDNIPKPEEPDYRTPMFDKQVSTIIEMAQDIWKQTSGIKDLPNSLRIYVLLQRVISKFHVEFNHEPNLNHFIDAFSNHEIPRALKNAPGLCCKACQDDFSQHQSRPEERRTYTVSNLFAHFKTQHSGPAVASFGHGQPSGALDWKEDMIELPSDRFISGLIHAPGMDNDKLLMIATVFPRLFPTPLPKIGVVDNNGAASPAHSVSKDPKDAPRAGGTPGVLPDKSGPSPLDSPYTDSPRPPKPAEDEYDPQRPALADQAHPSTRLADRRHSYRGSPPNDRRARFYAEPRYYLPREPIDDEYHRPREFLDYAPSPRRIRDPGPMYEEYHEPQRYYRERESFYHPAHSGVVYAQPREGVHIQDYDPYSRQVRYVEDDGGRPEYRYVRQPASREPSLHRGQSAADRFLEEFVPRQPPTIEKDEPAIAPPADTKPAPAETDLDDGSRYTPPPPNLPAAEEAADLLHPPLRPAARTAPSTISNGSRYEEHRPGSRQVPTPDSGRGPRRPGPHRRRDRYHDHLPSRYYRYMSVARDEPYSRGASMSRSQSKRYERYEEQRRRIDQQETPQPNADRDYEMAYSRDHSVDQGPPDEAPYQVRQAPREYVSVQDRLHAYSPPRYRYAPYAEDSRPPPVYVDEYGQLRQYEIIRVPRDPRPARGPYLPHPPASRYMEHEPEHVQYVPVSYDRPLPQRYESRPDYLYYDEGEREMERPPPAARRPAFEPESSYEPPPAEIKVESTAPVPDA</sequence>
<keyword evidence="5" id="KW-1185">Reference proteome</keyword>
<dbReference type="Pfam" id="PF25422">
    <property type="entry name" value="DUF7892"/>
    <property type="match status" value="1"/>
</dbReference>
<protein>
    <submittedName>
        <fullName evidence="4">Uncharacterized protein</fullName>
    </submittedName>
</protein>
<dbReference type="Proteomes" id="UP000800094">
    <property type="component" value="Unassembled WGS sequence"/>
</dbReference>
<feature type="region of interest" description="Disordered" evidence="1">
    <location>
        <begin position="1503"/>
        <end position="1546"/>
    </location>
</feature>